<evidence type="ECO:0000313" key="2">
    <source>
        <dbReference type="Proteomes" id="UP000758611"/>
    </source>
</evidence>
<gene>
    <name evidence="1" type="ORF">HXM94_00695</name>
</gene>
<reference evidence="1" key="1">
    <citation type="submission" date="2020-04" db="EMBL/GenBank/DDBJ databases">
        <title>Deep metagenomics examines the oral microbiome during advanced dental caries in children, revealing novel taxa and co-occurrences with host molecules.</title>
        <authorList>
            <person name="Baker J.L."/>
            <person name="Morton J.T."/>
            <person name="Dinis M."/>
            <person name="Alvarez R."/>
            <person name="Tran N.C."/>
            <person name="Knight R."/>
            <person name="Edlund A."/>
        </authorList>
    </citation>
    <scope>NUCLEOTIDE SEQUENCE</scope>
    <source>
        <strain evidence="1">JCVI_23_bin.11</strain>
    </source>
</reference>
<evidence type="ECO:0000313" key="1">
    <source>
        <dbReference type="EMBL" id="MBF1306292.1"/>
    </source>
</evidence>
<protein>
    <submittedName>
        <fullName evidence="1">Uncharacterized protein</fullName>
    </submittedName>
</protein>
<dbReference type="RefSeq" id="WP_278476757.1">
    <property type="nucleotide sequence ID" value="NZ_JABZRE010000001.1"/>
</dbReference>
<proteinExistence type="predicted"/>
<dbReference type="Proteomes" id="UP000758611">
    <property type="component" value="Unassembled WGS sequence"/>
</dbReference>
<organism evidence="1 2">
    <name type="scientific">Parvimonas micra</name>
    <dbReference type="NCBI Taxonomy" id="33033"/>
    <lineage>
        <taxon>Bacteria</taxon>
        <taxon>Bacillati</taxon>
        <taxon>Bacillota</taxon>
        <taxon>Tissierellia</taxon>
        <taxon>Tissierellales</taxon>
        <taxon>Peptoniphilaceae</taxon>
        <taxon>Parvimonas</taxon>
    </lineage>
</organism>
<sequence>MINTQNNQLKTLYFNSDWKKLLELSKKKEFLLLLVQEIKSINPESFKDSLDRQFNVKFCIFWNRFNNNLVTRVDSNNIKDLSSFNADFDFISWFPVLGGSFFNDSIQEIILEKDLEKAINKVKEKTGIFLSEIQSMILNYKTTENLEDNLFLLNGIILPIDLLKKNHLGDEFLRFSELLVLNPMKKEGGYFVGRRIQTVQSRTSKRLILDDNGDLIFPYCLLEEEILNWAIDFFVQKDKHAFLFEKKIALLDFIYKRKDFYPDLLPGFIKESNQFDLEIEIILEAIEFTLFDWTKPTPIFLHSLIESFSKIKTDKEMEVLLEKILAFLKVRRKRPAFYHKLLPEFIYKKTYENNFNLVEIFDESELEDLKDRDLIIYSPFSNDFFCYLNKLEISKMRLFLKKNNVKIHTKTKKKIKTTLLNKKMKWKLSKRSRVFLEKLLELEEIR</sequence>
<dbReference type="EMBL" id="JABZRE010000001">
    <property type="protein sequence ID" value="MBF1306292.1"/>
    <property type="molecule type" value="Genomic_DNA"/>
</dbReference>
<name>A0A930H321_9FIRM</name>
<accession>A0A930H321</accession>
<dbReference type="AlphaFoldDB" id="A0A930H321"/>
<comment type="caution">
    <text evidence="1">The sequence shown here is derived from an EMBL/GenBank/DDBJ whole genome shotgun (WGS) entry which is preliminary data.</text>
</comment>